<sequence length="890" mass="99860">MKILQAMVAALVLCFPIAAWSQQAKLHKILIFPFKLAGPEVSDNYSAELAAALGSELAREGDVEVISGQTFISAVQEKKVDPARITRIMSRIDANIAIWGTVTKLESGYSLELNVLNPPKGLKPRLFTATAKDMQELISGMKEVSGEIGNVVLNRPKIGEIKIEGNNRIQRDAILSKIEMKPGTTFRRSALGDEIRELYSMGYFDDVRIQADETPKGEVDLTIVLKERPSIKNIEIEGTSVLSKDEILDQIKTKSLTVASTEKIHEDINKIKKMYEKKGYYQPKIDYEIKELSRNEAQLIFKINEGEKSYLTDIKFEGNKKISDDELKKALSLKEKSWFWFVDDSGTFTREKLEENRLRVMQYYMEKGFVNVQVGAPEVDIRDGKVTLTIPVREGNRYQVREVNIDGDILEGQTKEELLQKLGVKPKTWFQRSLVAEDIKNLTRIYNNAGYAYADVEPRQKINDEHEFLDITYKITKGNPVRIGRVDIHGNERTRDKVIRRQLDMSEGELYNADKFEATKNRLEGSEFFEAVKLKTTPGSKPDEMNVDVEVIEKKTGSLTAGLGYSSQDGAMGNVNLQEKNLLGLGIVANAKTNISGRRTTYEGSITYPWMFDTQMTGSLRGYKNMNKETNFFRESDGFSAHLGFPIYGSWGMTTGIARDSNKLSGFEPVFARSVVDYYKRYGVTAQKYMNISENSVSLGFARDTRNNSVIPTGGSRVNFGSRFSGFGGDVSFANYYGEATYYHALYWKSIFKVRASGSMLSELGAEPIPFDRRIVLGGINSIRGYRYGDIGPKDVYKNVIGGDRALYCNLEIFFPVIEQLKLNGVVFADAGNAWNVSESPFFTTLKAGAGLGIRWVSPMGPVRLEYGWKLAPEKGEDPGAFAFSMGALF</sequence>
<dbReference type="PANTHER" id="PTHR12815">
    <property type="entry name" value="SORTING AND ASSEMBLY MACHINERY SAMM50 PROTEIN FAMILY MEMBER"/>
    <property type="match status" value="1"/>
</dbReference>
<feature type="domain" description="POTRA" evidence="10">
    <location>
        <begin position="398"/>
        <end position="478"/>
    </location>
</feature>
<dbReference type="NCBIfam" id="TIGR03303">
    <property type="entry name" value="OM_YaeT"/>
    <property type="match status" value="1"/>
</dbReference>
<keyword evidence="3" id="KW-0812">Transmembrane</keyword>
<dbReference type="Pfam" id="PF07244">
    <property type="entry name" value="POTRA"/>
    <property type="match status" value="5"/>
</dbReference>
<feature type="domain" description="POTRA" evidence="10">
    <location>
        <begin position="481"/>
        <end position="554"/>
    </location>
</feature>
<keyword evidence="4 9" id="KW-0732">Signal</keyword>
<dbReference type="KEGG" id="dti:Desti_3118"/>
<dbReference type="OrthoDB" id="9803054at2"/>
<evidence type="ECO:0000256" key="7">
    <source>
        <dbReference type="ARBA" id="ARBA00023237"/>
    </source>
</evidence>
<comment type="subcellular location">
    <subcellularLocation>
        <location evidence="1">Membrane</location>
    </subcellularLocation>
</comment>
<feature type="chain" id="PRO_5003687212" description="Outer membrane protein assembly factor BamA" evidence="9">
    <location>
        <begin position="22"/>
        <end position="890"/>
    </location>
</feature>
<proteinExistence type="predicted"/>
<evidence type="ECO:0000256" key="2">
    <source>
        <dbReference type="ARBA" id="ARBA00022452"/>
    </source>
</evidence>
<reference evidence="12" key="1">
    <citation type="submission" date="2012-06" db="EMBL/GenBank/DDBJ databases">
        <title>Complete sequence of chromosome of Desulfomonile tiedjei DSM 6799.</title>
        <authorList>
            <person name="Lucas S."/>
            <person name="Copeland A."/>
            <person name="Lapidus A."/>
            <person name="Glavina del Rio T."/>
            <person name="Dalin E."/>
            <person name="Tice H."/>
            <person name="Bruce D."/>
            <person name="Goodwin L."/>
            <person name="Pitluck S."/>
            <person name="Peters L."/>
            <person name="Ovchinnikova G."/>
            <person name="Zeytun A."/>
            <person name="Lu M."/>
            <person name="Kyrpides N."/>
            <person name="Mavromatis K."/>
            <person name="Ivanova N."/>
            <person name="Brettin T."/>
            <person name="Detter J.C."/>
            <person name="Han C."/>
            <person name="Larimer F."/>
            <person name="Land M."/>
            <person name="Hauser L."/>
            <person name="Markowitz V."/>
            <person name="Cheng J.-F."/>
            <person name="Hugenholtz P."/>
            <person name="Woyke T."/>
            <person name="Wu D."/>
            <person name="Spring S."/>
            <person name="Schroeder M."/>
            <person name="Brambilla E."/>
            <person name="Klenk H.-P."/>
            <person name="Eisen J.A."/>
        </authorList>
    </citation>
    <scope>NUCLEOTIDE SEQUENCE [LARGE SCALE GENOMIC DNA]</scope>
    <source>
        <strain evidence="12">ATCC 49306 / DSM 6799 / DCB-1</strain>
    </source>
</reference>
<evidence type="ECO:0000313" key="11">
    <source>
        <dbReference type="EMBL" id="AFM25780.1"/>
    </source>
</evidence>
<dbReference type="PROSITE" id="PS51779">
    <property type="entry name" value="POTRA"/>
    <property type="match status" value="5"/>
</dbReference>
<dbReference type="GO" id="GO:0009279">
    <property type="term" value="C:cell outer membrane"/>
    <property type="evidence" value="ECO:0007669"/>
    <property type="project" value="UniProtKB-UniRule"/>
</dbReference>
<evidence type="ECO:0000256" key="1">
    <source>
        <dbReference type="ARBA" id="ARBA00004370"/>
    </source>
</evidence>
<dbReference type="Pfam" id="PF01103">
    <property type="entry name" value="Omp85"/>
    <property type="match status" value="1"/>
</dbReference>
<dbReference type="InterPro" id="IPR034746">
    <property type="entry name" value="POTRA"/>
</dbReference>
<evidence type="ECO:0000256" key="4">
    <source>
        <dbReference type="ARBA" id="ARBA00022729"/>
    </source>
</evidence>
<evidence type="ECO:0000256" key="9">
    <source>
        <dbReference type="SAM" id="SignalP"/>
    </source>
</evidence>
<dbReference type="RefSeq" id="WP_014810917.1">
    <property type="nucleotide sequence ID" value="NC_018025.1"/>
</dbReference>
<evidence type="ECO:0000256" key="6">
    <source>
        <dbReference type="ARBA" id="ARBA00023136"/>
    </source>
</evidence>
<keyword evidence="5" id="KW-0677">Repeat</keyword>
<dbReference type="PIRSF" id="PIRSF006076">
    <property type="entry name" value="OM_assembly_OMP85"/>
    <property type="match status" value="1"/>
</dbReference>
<protein>
    <recommendedName>
        <fullName evidence="8">Outer membrane protein assembly factor BamA</fullName>
    </recommendedName>
</protein>
<feature type="domain" description="POTRA" evidence="10">
    <location>
        <begin position="229"/>
        <end position="306"/>
    </location>
</feature>
<dbReference type="InterPro" id="IPR023707">
    <property type="entry name" value="OM_assembly_BamA"/>
</dbReference>
<evidence type="ECO:0000256" key="3">
    <source>
        <dbReference type="ARBA" id="ARBA00022692"/>
    </source>
</evidence>
<feature type="signal peptide" evidence="9">
    <location>
        <begin position="1"/>
        <end position="21"/>
    </location>
</feature>
<dbReference type="Gene3D" id="2.40.160.50">
    <property type="entry name" value="membrane protein fhac: a member of the omp85/tpsb transporter family"/>
    <property type="match status" value="1"/>
</dbReference>
<dbReference type="Gene3D" id="3.10.20.310">
    <property type="entry name" value="membrane protein fhac"/>
    <property type="match status" value="5"/>
</dbReference>
<dbReference type="AlphaFoldDB" id="I4C889"/>
<evidence type="ECO:0000256" key="5">
    <source>
        <dbReference type="ARBA" id="ARBA00022737"/>
    </source>
</evidence>
<keyword evidence="7" id="KW-0998">Cell outer membrane</keyword>
<evidence type="ECO:0000256" key="8">
    <source>
        <dbReference type="NCBIfam" id="TIGR03303"/>
    </source>
</evidence>
<dbReference type="Proteomes" id="UP000006055">
    <property type="component" value="Chromosome"/>
</dbReference>
<keyword evidence="12" id="KW-1185">Reference proteome</keyword>
<gene>
    <name evidence="11" type="ordered locus">Desti_3118</name>
</gene>
<dbReference type="InterPro" id="IPR010827">
    <property type="entry name" value="BamA/TamA_POTRA"/>
</dbReference>
<feature type="domain" description="POTRA" evidence="10">
    <location>
        <begin position="156"/>
        <end position="228"/>
    </location>
</feature>
<organism evidence="11 12">
    <name type="scientific">Desulfomonile tiedjei (strain ATCC 49306 / DSM 6799 / DCB-1)</name>
    <dbReference type="NCBI Taxonomy" id="706587"/>
    <lineage>
        <taxon>Bacteria</taxon>
        <taxon>Pseudomonadati</taxon>
        <taxon>Thermodesulfobacteriota</taxon>
        <taxon>Desulfomonilia</taxon>
        <taxon>Desulfomonilales</taxon>
        <taxon>Desulfomonilaceae</taxon>
        <taxon>Desulfomonile</taxon>
    </lineage>
</organism>
<evidence type="ECO:0000259" key="10">
    <source>
        <dbReference type="PROSITE" id="PS51779"/>
    </source>
</evidence>
<dbReference type="EMBL" id="CP003360">
    <property type="protein sequence ID" value="AFM25780.1"/>
    <property type="molecule type" value="Genomic_DNA"/>
</dbReference>
<feature type="domain" description="POTRA" evidence="10">
    <location>
        <begin position="309"/>
        <end position="395"/>
    </location>
</feature>
<keyword evidence="2" id="KW-1134">Transmembrane beta strand</keyword>
<keyword evidence="6" id="KW-0472">Membrane</keyword>
<name>I4C889_DESTA</name>
<evidence type="ECO:0000313" key="12">
    <source>
        <dbReference type="Proteomes" id="UP000006055"/>
    </source>
</evidence>
<dbReference type="STRING" id="706587.Desti_3118"/>
<dbReference type="eggNOG" id="COG4775">
    <property type="taxonomic scope" value="Bacteria"/>
</dbReference>
<dbReference type="GO" id="GO:0071709">
    <property type="term" value="P:membrane assembly"/>
    <property type="evidence" value="ECO:0007669"/>
    <property type="project" value="InterPro"/>
</dbReference>
<dbReference type="InterPro" id="IPR039910">
    <property type="entry name" value="D15-like"/>
</dbReference>
<dbReference type="HOGENOM" id="CLU_007664_1_1_7"/>
<accession>I4C889</accession>
<dbReference type="InterPro" id="IPR000184">
    <property type="entry name" value="Bac_surfAg_D15"/>
</dbReference>
<dbReference type="PANTHER" id="PTHR12815:SF47">
    <property type="entry name" value="TRANSLOCATION AND ASSEMBLY MODULE SUBUNIT TAMA"/>
    <property type="match status" value="1"/>
</dbReference>